<sequence length="44" mass="5308">MTPDTVFYNVFHVFHKPSSTKAVNAFWELYYLFVCVMDDRILMM</sequence>
<organism evidence="1">
    <name type="scientific">Anguilla anguilla</name>
    <name type="common">European freshwater eel</name>
    <name type="synonym">Muraena anguilla</name>
    <dbReference type="NCBI Taxonomy" id="7936"/>
    <lineage>
        <taxon>Eukaryota</taxon>
        <taxon>Metazoa</taxon>
        <taxon>Chordata</taxon>
        <taxon>Craniata</taxon>
        <taxon>Vertebrata</taxon>
        <taxon>Euteleostomi</taxon>
        <taxon>Actinopterygii</taxon>
        <taxon>Neopterygii</taxon>
        <taxon>Teleostei</taxon>
        <taxon>Anguilliformes</taxon>
        <taxon>Anguillidae</taxon>
        <taxon>Anguilla</taxon>
    </lineage>
</organism>
<dbReference type="EMBL" id="GBXM01009725">
    <property type="protein sequence ID" value="JAH98852.1"/>
    <property type="molecule type" value="Transcribed_RNA"/>
</dbReference>
<name>A0A0E9X7Z8_ANGAN</name>
<accession>A0A0E9X7Z8</accession>
<reference evidence="1" key="1">
    <citation type="submission" date="2014-11" db="EMBL/GenBank/DDBJ databases">
        <authorList>
            <person name="Amaro Gonzalez C."/>
        </authorList>
    </citation>
    <scope>NUCLEOTIDE SEQUENCE</scope>
</reference>
<proteinExistence type="predicted"/>
<reference evidence="1" key="2">
    <citation type="journal article" date="2015" name="Fish Shellfish Immunol.">
        <title>Early steps in the European eel (Anguilla anguilla)-Vibrio vulnificus interaction in the gills: Role of the RtxA13 toxin.</title>
        <authorList>
            <person name="Callol A."/>
            <person name="Pajuelo D."/>
            <person name="Ebbesson L."/>
            <person name="Teles M."/>
            <person name="MacKenzie S."/>
            <person name="Amaro C."/>
        </authorList>
    </citation>
    <scope>NUCLEOTIDE SEQUENCE</scope>
</reference>
<protein>
    <submittedName>
        <fullName evidence="1">Uncharacterized protein</fullName>
    </submittedName>
</protein>
<dbReference type="AlphaFoldDB" id="A0A0E9X7Z8"/>
<evidence type="ECO:0000313" key="1">
    <source>
        <dbReference type="EMBL" id="JAH98852.1"/>
    </source>
</evidence>